<comment type="caution">
    <text evidence="1">The sequence shown here is derived from an EMBL/GenBank/DDBJ whole genome shotgun (WGS) entry which is preliminary data.</text>
</comment>
<evidence type="ECO:0000313" key="1">
    <source>
        <dbReference type="EMBL" id="RHW34265.1"/>
    </source>
</evidence>
<protein>
    <submittedName>
        <fullName evidence="1">Uncharacterized protein</fullName>
    </submittedName>
</protein>
<dbReference type="AlphaFoldDB" id="A0A417YLT8"/>
<reference evidence="1 2" key="1">
    <citation type="journal article" date="2007" name="Int. J. Syst. Evol. Microbiol.">
        <title>Oceanobacillus profundus sp. nov., isolated from a deep-sea sediment core.</title>
        <authorList>
            <person name="Kim Y.G."/>
            <person name="Choi D.H."/>
            <person name="Hyun S."/>
            <person name="Cho B.C."/>
        </authorList>
    </citation>
    <scope>NUCLEOTIDE SEQUENCE [LARGE SCALE GENOMIC DNA]</scope>
    <source>
        <strain evidence="1 2">DSM 18246</strain>
    </source>
</reference>
<sequence length="73" mass="8520">MRSLYKLEKQLKKLANNFDKINHEKHGTSKKRIQPESQLMEIQPGDSIMVDRIIVLADTSRHLIDLKSCPYLN</sequence>
<evidence type="ECO:0000313" key="2">
    <source>
        <dbReference type="Proteomes" id="UP000285456"/>
    </source>
</evidence>
<name>A0A417YLT8_9BACI</name>
<gene>
    <name evidence="1" type="ORF">D1B32_03575</name>
</gene>
<dbReference type="OrthoDB" id="9797501at2"/>
<keyword evidence="2" id="KW-1185">Reference proteome</keyword>
<organism evidence="1 2">
    <name type="scientific">Oceanobacillus profundus</name>
    <dbReference type="NCBI Taxonomy" id="372463"/>
    <lineage>
        <taxon>Bacteria</taxon>
        <taxon>Bacillati</taxon>
        <taxon>Bacillota</taxon>
        <taxon>Bacilli</taxon>
        <taxon>Bacillales</taxon>
        <taxon>Bacillaceae</taxon>
        <taxon>Oceanobacillus</taxon>
    </lineage>
</organism>
<proteinExistence type="predicted"/>
<dbReference type="Proteomes" id="UP000285456">
    <property type="component" value="Unassembled WGS sequence"/>
</dbReference>
<dbReference type="EMBL" id="QWEH01000002">
    <property type="protein sequence ID" value="RHW34265.1"/>
    <property type="molecule type" value="Genomic_DNA"/>
</dbReference>
<accession>A0A417YLT8</accession>